<dbReference type="EMBL" id="JH413817">
    <property type="protein sequence ID" value="EHL31303.1"/>
    <property type="molecule type" value="Genomic_DNA"/>
</dbReference>
<evidence type="ECO:0000313" key="1">
    <source>
        <dbReference type="EMBL" id="EHL31303.1"/>
    </source>
</evidence>
<sequence length="44" mass="5031">MPDNHEQLAHKAKSNLLIKVQHLYSSEPVRLATGVLAYWVNINM</sequence>
<dbReference type="Proteomes" id="UP000002770">
    <property type="component" value="Unassembled WGS sequence"/>
</dbReference>
<dbReference type="STRING" id="658187.LDG_6765"/>
<dbReference type="InParanoid" id="G9ENE2"/>
<reference evidence="1 2" key="1">
    <citation type="journal article" date="2011" name="BMC Genomics">
        <title>Insight into cross-talk between intra-amoebal pathogens.</title>
        <authorList>
            <person name="Gimenez G."/>
            <person name="Bertelli C."/>
            <person name="Moliner C."/>
            <person name="Robert C."/>
            <person name="Raoult D."/>
            <person name="Fournier P.E."/>
            <person name="Greub G."/>
        </authorList>
    </citation>
    <scope>NUCLEOTIDE SEQUENCE [LARGE SCALE GENOMIC DNA]</scope>
    <source>
        <strain evidence="1 2">LLAP12</strain>
    </source>
</reference>
<keyword evidence="2" id="KW-1185">Reference proteome</keyword>
<evidence type="ECO:0000313" key="2">
    <source>
        <dbReference type="Proteomes" id="UP000002770"/>
    </source>
</evidence>
<name>G9ENE2_9GAMM</name>
<gene>
    <name evidence="1" type="ORF">LDG_6765</name>
</gene>
<protein>
    <submittedName>
        <fullName evidence="1">Uncharacterized protein</fullName>
    </submittedName>
</protein>
<dbReference type="AlphaFoldDB" id="G9ENE2"/>
<organism evidence="1 2">
    <name type="scientific">Legionella drancourtii LLAP12</name>
    <dbReference type="NCBI Taxonomy" id="658187"/>
    <lineage>
        <taxon>Bacteria</taxon>
        <taxon>Pseudomonadati</taxon>
        <taxon>Pseudomonadota</taxon>
        <taxon>Gammaproteobacteria</taxon>
        <taxon>Legionellales</taxon>
        <taxon>Legionellaceae</taxon>
        <taxon>Legionella</taxon>
    </lineage>
</organism>
<accession>G9ENE2</accession>
<proteinExistence type="predicted"/>
<dbReference type="HOGENOM" id="CLU_3218038_0_0_6"/>